<evidence type="ECO:0008006" key="4">
    <source>
        <dbReference type="Google" id="ProtNLM"/>
    </source>
</evidence>
<feature type="transmembrane region" description="Helical" evidence="1">
    <location>
        <begin position="129"/>
        <end position="147"/>
    </location>
</feature>
<evidence type="ECO:0000313" key="3">
    <source>
        <dbReference type="Proteomes" id="UP000799750"/>
    </source>
</evidence>
<feature type="transmembrane region" description="Helical" evidence="1">
    <location>
        <begin position="40"/>
        <end position="59"/>
    </location>
</feature>
<name>A0A6A6RDS0_9PEZI</name>
<organism evidence="2 3">
    <name type="scientific">Lophium mytilinum</name>
    <dbReference type="NCBI Taxonomy" id="390894"/>
    <lineage>
        <taxon>Eukaryota</taxon>
        <taxon>Fungi</taxon>
        <taxon>Dikarya</taxon>
        <taxon>Ascomycota</taxon>
        <taxon>Pezizomycotina</taxon>
        <taxon>Dothideomycetes</taxon>
        <taxon>Pleosporomycetidae</taxon>
        <taxon>Mytilinidiales</taxon>
        <taxon>Mytilinidiaceae</taxon>
        <taxon>Lophium</taxon>
    </lineage>
</organism>
<protein>
    <recommendedName>
        <fullName evidence="4">DUF2306 domain-containing protein</fullName>
    </recommendedName>
</protein>
<keyword evidence="1" id="KW-1133">Transmembrane helix</keyword>
<dbReference type="Pfam" id="PF10067">
    <property type="entry name" value="DUF2306"/>
    <property type="match status" value="1"/>
</dbReference>
<keyword evidence="1" id="KW-0472">Membrane</keyword>
<sequence>MSSSASALCVDSGKVEDHKAPNKTVTFWQKTHQSVGFKKGYNLALFIVFAGAMMGFTLARLPYLNVGGSAQSSYRNGSSPGEWYWFKSGFYRIGITIHLAAILPAGFLMVWQFVPIIRYKFLLFHRINGYLVIFLVFISNVGALMIARHAFGGSLETQAGLGVLAILSTTSICHAYYNVKQLQIDQHRAWMLRAVFYLGTIITLRIIMIISAQIITKVDSFNTVMSCGEINSIYARSGGSYGGRYPLCSISNAKVNQYVAVHASFQNRPEEIGASLRMSFGMALWLALAIHAIGVEVYLSLTPKESERLRQVSVERQIEMGLKVQDPRSEDEV</sequence>
<dbReference type="EMBL" id="MU004182">
    <property type="protein sequence ID" value="KAF2501587.1"/>
    <property type="molecule type" value="Genomic_DNA"/>
</dbReference>
<evidence type="ECO:0000313" key="2">
    <source>
        <dbReference type="EMBL" id="KAF2501587.1"/>
    </source>
</evidence>
<dbReference type="InterPro" id="IPR018750">
    <property type="entry name" value="DUF2306_membrane"/>
</dbReference>
<proteinExistence type="predicted"/>
<keyword evidence="3" id="KW-1185">Reference proteome</keyword>
<feature type="transmembrane region" description="Helical" evidence="1">
    <location>
        <begin position="191"/>
        <end position="215"/>
    </location>
</feature>
<reference evidence="2" key="1">
    <citation type="journal article" date="2020" name="Stud. Mycol.">
        <title>101 Dothideomycetes genomes: a test case for predicting lifestyles and emergence of pathogens.</title>
        <authorList>
            <person name="Haridas S."/>
            <person name="Albert R."/>
            <person name="Binder M."/>
            <person name="Bloem J."/>
            <person name="Labutti K."/>
            <person name="Salamov A."/>
            <person name="Andreopoulos B."/>
            <person name="Baker S."/>
            <person name="Barry K."/>
            <person name="Bills G."/>
            <person name="Bluhm B."/>
            <person name="Cannon C."/>
            <person name="Castanera R."/>
            <person name="Culley D."/>
            <person name="Daum C."/>
            <person name="Ezra D."/>
            <person name="Gonzalez J."/>
            <person name="Henrissat B."/>
            <person name="Kuo A."/>
            <person name="Liang C."/>
            <person name="Lipzen A."/>
            <person name="Lutzoni F."/>
            <person name="Magnuson J."/>
            <person name="Mondo S."/>
            <person name="Nolan M."/>
            <person name="Ohm R."/>
            <person name="Pangilinan J."/>
            <person name="Park H.-J."/>
            <person name="Ramirez L."/>
            <person name="Alfaro M."/>
            <person name="Sun H."/>
            <person name="Tritt A."/>
            <person name="Yoshinaga Y."/>
            <person name="Zwiers L.-H."/>
            <person name="Turgeon B."/>
            <person name="Goodwin S."/>
            <person name="Spatafora J."/>
            <person name="Crous P."/>
            <person name="Grigoriev I."/>
        </authorList>
    </citation>
    <scope>NUCLEOTIDE SEQUENCE</scope>
    <source>
        <strain evidence="2">CBS 269.34</strain>
    </source>
</reference>
<gene>
    <name evidence="2" type="ORF">BU16DRAFT_577705</name>
</gene>
<dbReference type="Proteomes" id="UP000799750">
    <property type="component" value="Unassembled WGS sequence"/>
</dbReference>
<keyword evidence="1" id="KW-0812">Transmembrane</keyword>
<feature type="transmembrane region" description="Helical" evidence="1">
    <location>
        <begin position="282"/>
        <end position="301"/>
    </location>
</feature>
<dbReference type="OrthoDB" id="193478at2759"/>
<feature type="transmembrane region" description="Helical" evidence="1">
    <location>
        <begin position="90"/>
        <end position="117"/>
    </location>
</feature>
<evidence type="ECO:0000256" key="1">
    <source>
        <dbReference type="SAM" id="Phobius"/>
    </source>
</evidence>
<feature type="transmembrane region" description="Helical" evidence="1">
    <location>
        <begin position="159"/>
        <end position="179"/>
    </location>
</feature>
<accession>A0A6A6RDS0</accession>
<dbReference type="AlphaFoldDB" id="A0A6A6RDS0"/>